<dbReference type="Proteomes" id="UP001172082">
    <property type="component" value="Unassembled WGS sequence"/>
</dbReference>
<dbReference type="SUPFAM" id="SSF52833">
    <property type="entry name" value="Thioredoxin-like"/>
    <property type="match status" value="1"/>
</dbReference>
<dbReference type="PANTHER" id="PTHR45663">
    <property type="entry name" value="GEO12009P1"/>
    <property type="match status" value="1"/>
</dbReference>
<protein>
    <recommendedName>
        <fullName evidence="6">Thioredoxin</fullName>
    </recommendedName>
</protein>
<name>A0ABT8KLE2_9BACT</name>
<dbReference type="CDD" id="cd02947">
    <property type="entry name" value="TRX_family"/>
    <property type="match status" value="1"/>
</dbReference>
<dbReference type="PANTHER" id="PTHR45663:SF11">
    <property type="entry name" value="GEO12009P1"/>
    <property type="match status" value="1"/>
</dbReference>
<keyword evidence="9" id="KW-1185">Reference proteome</keyword>
<dbReference type="PROSITE" id="PS51352">
    <property type="entry name" value="THIOREDOXIN_2"/>
    <property type="match status" value="1"/>
</dbReference>
<keyword evidence="3" id="KW-0249">Electron transport</keyword>
<accession>A0ABT8KLE2</accession>
<evidence type="ECO:0000313" key="9">
    <source>
        <dbReference type="Proteomes" id="UP001172082"/>
    </source>
</evidence>
<dbReference type="RefSeq" id="WP_346750576.1">
    <property type="nucleotide sequence ID" value="NZ_JAUJEA010000001.1"/>
</dbReference>
<sequence length="264" mass="30376">MDVKDFKKDVLDKSHELPVVVDFWAPWCGPCRFLGPVIEELAAQGKDKWILAKVNTDENPELMQQYGIKGIPAVKMFHRGEVTAEFVGALPKHQIEKWLEEYLPDERKEEFAKIKGILEADGVNVNLKALESFVKLHDDFDEAKILLAQHKVFDDPQLARVLVSNVKIGHKLFERAENVRHLVDLMECAENGNPVLNEKIDLVRKALQEDDRDIALKYLIEAVVLDKNYCDELPRKATIALFGILGKEHELTKKYRRQFDMALY</sequence>
<keyword evidence="4" id="KW-1015">Disulfide bond</keyword>
<dbReference type="Pfam" id="PF14561">
    <property type="entry name" value="TPR_20"/>
    <property type="match status" value="1"/>
</dbReference>
<dbReference type="InterPro" id="IPR017937">
    <property type="entry name" value="Thioredoxin_CS"/>
</dbReference>
<dbReference type="EMBL" id="JAUJEA010000001">
    <property type="protein sequence ID" value="MDN5200553.1"/>
    <property type="molecule type" value="Genomic_DNA"/>
</dbReference>
<dbReference type="Pfam" id="PF00085">
    <property type="entry name" value="Thioredoxin"/>
    <property type="match status" value="1"/>
</dbReference>
<dbReference type="InterPro" id="IPR005746">
    <property type="entry name" value="Thioredoxin"/>
</dbReference>
<feature type="domain" description="Thioredoxin" evidence="7">
    <location>
        <begin position="1"/>
        <end position="104"/>
    </location>
</feature>
<evidence type="ECO:0000313" key="8">
    <source>
        <dbReference type="EMBL" id="MDN5200553.1"/>
    </source>
</evidence>
<evidence type="ECO:0000256" key="5">
    <source>
        <dbReference type="ARBA" id="ARBA00023284"/>
    </source>
</evidence>
<comment type="caution">
    <text evidence="8">The sequence shown here is derived from an EMBL/GenBank/DDBJ whole genome shotgun (WGS) entry which is preliminary data.</text>
</comment>
<comment type="similarity">
    <text evidence="1">Belongs to the thioredoxin family.</text>
</comment>
<dbReference type="PRINTS" id="PR00421">
    <property type="entry name" value="THIOREDOXIN"/>
</dbReference>
<dbReference type="PROSITE" id="PS00194">
    <property type="entry name" value="THIOREDOXIN_1"/>
    <property type="match status" value="1"/>
</dbReference>
<dbReference type="InterPro" id="IPR011990">
    <property type="entry name" value="TPR-like_helical_dom_sf"/>
</dbReference>
<keyword evidence="5" id="KW-0676">Redox-active center</keyword>
<evidence type="ECO:0000259" key="7">
    <source>
        <dbReference type="PROSITE" id="PS51352"/>
    </source>
</evidence>
<dbReference type="InterPro" id="IPR036249">
    <property type="entry name" value="Thioredoxin-like_sf"/>
</dbReference>
<evidence type="ECO:0000256" key="2">
    <source>
        <dbReference type="ARBA" id="ARBA00022448"/>
    </source>
</evidence>
<organism evidence="8 9">
    <name type="scientific">Splendidivirga corallicola</name>
    <dbReference type="NCBI Taxonomy" id="3051826"/>
    <lineage>
        <taxon>Bacteria</taxon>
        <taxon>Pseudomonadati</taxon>
        <taxon>Bacteroidota</taxon>
        <taxon>Cytophagia</taxon>
        <taxon>Cytophagales</taxon>
        <taxon>Splendidivirgaceae</taxon>
        <taxon>Splendidivirga</taxon>
    </lineage>
</organism>
<evidence type="ECO:0000256" key="1">
    <source>
        <dbReference type="ARBA" id="ARBA00008987"/>
    </source>
</evidence>
<reference evidence="8" key="1">
    <citation type="submission" date="2023-06" db="EMBL/GenBank/DDBJ databases">
        <title>Genomic of Parafulvivirga corallium.</title>
        <authorList>
            <person name="Wang G."/>
        </authorList>
    </citation>
    <scope>NUCLEOTIDE SEQUENCE</scope>
    <source>
        <strain evidence="8">BMA10</strain>
    </source>
</reference>
<evidence type="ECO:0000256" key="3">
    <source>
        <dbReference type="ARBA" id="ARBA00022982"/>
    </source>
</evidence>
<dbReference type="Gene3D" id="1.25.40.10">
    <property type="entry name" value="Tetratricopeptide repeat domain"/>
    <property type="match status" value="1"/>
</dbReference>
<keyword evidence="2" id="KW-0813">Transport</keyword>
<proteinExistence type="inferred from homology"/>
<evidence type="ECO:0000256" key="6">
    <source>
        <dbReference type="NCBIfam" id="TIGR01068"/>
    </source>
</evidence>
<dbReference type="Gene3D" id="3.40.30.10">
    <property type="entry name" value="Glutaredoxin"/>
    <property type="match status" value="1"/>
</dbReference>
<dbReference type="InterPro" id="IPR013766">
    <property type="entry name" value="Thioredoxin_domain"/>
</dbReference>
<gene>
    <name evidence="8" type="primary">trxA</name>
    <name evidence="8" type="ORF">QQ008_04250</name>
</gene>
<dbReference type="NCBIfam" id="TIGR01068">
    <property type="entry name" value="thioredoxin"/>
    <property type="match status" value="1"/>
</dbReference>
<evidence type="ECO:0000256" key="4">
    <source>
        <dbReference type="ARBA" id="ARBA00023157"/>
    </source>
</evidence>